<dbReference type="Proteomes" id="UP001190700">
    <property type="component" value="Unassembled WGS sequence"/>
</dbReference>
<proteinExistence type="predicted"/>
<comment type="caution">
    <text evidence="3">The sequence shown here is derived from an EMBL/GenBank/DDBJ whole genome shotgun (WGS) entry which is preliminary data.</text>
</comment>
<keyword evidence="1" id="KW-0175">Coiled coil</keyword>
<protein>
    <submittedName>
        <fullName evidence="3">Uncharacterized protein</fullName>
    </submittedName>
</protein>
<dbReference type="AlphaFoldDB" id="A0AAE0BN77"/>
<keyword evidence="4" id="KW-1185">Reference proteome</keyword>
<feature type="non-terminal residue" evidence="3">
    <location>
        <position position="459"/>
    </location>
</feature>
<gene>
    <name evidence="3" type="ORF">CYMTET_50957</name>
</gene>
<evidence type="ECO:0000256" key="1">
    <source>
        <dbReference type="SAM" id="Coils"/>
    </source>
</evidence>
<feature type="compositionally biased region" description="Basic and acidic residues" evidence="2">
    <location>
        <begin position="1"/>
        <end position="11"/>
    </location>
</feature>
<feature type="coiled-coil region" evidence="1">
    <location>
        <begin position="258"/>
        <end position="292"/>
    </location>
</feature>
<organism evidence="3 4">
    <name type="scientific">Cymbomonas tetramitiformis</name>
    <dbReference type="NCBI Taxonomy" id="36881"/>
    <lineage>
        <taxon>Eukaryota</taxon>
        <taxon>Viridiplantae</taxon>
        <taxon>Chlorophyta</taxon>
        <taxon>Pyramimonadophyceae</taxon>
        <taxon>Pyramimonadales</taxon>
        <taxon>Pyramimonadaceae</taxon>
        <taxon>Cymbomonas</taxon>
    </lineage>
</organism>
<evidence type="ECO:0000313" key="4">
    <source>
        <dbReference type="Proteomes" id="UP001190700"/>
    </source>
</evidence>
<sequence length="459" mass="51955">MPTAIEDHPRDSLGSTTKTLPRTAGPLDVGWYGPRCPVQSCHEEPGGHSFENMRLHAQSAEEEEVAYKVVSAMNYWDCKPLDKPCHFHYKALHKWLYDNEVRHFDVTFLNGHMKVADKVVLKNAFKPKTLAEGEDPRELSTIVGKFLPMEIGIGCERVLHRKASLEPRADGEPHVLSEPRDDDLYAWRAGNLESLPNTPAAVLWFGCPCQGKVGPCPLKVMVKVFIDKRNRNYINVEQEDKSVNLKQLSKQHVEEWQVTEHQRRKLAAQQKKQKLQERLREQNEKLRQQDSLEIRSMLHGMLRNMGRMQSEGKTHMDVAMRSISQNLRIRPVRATRNASSASHSDTLVRCSAARIIPGPLNLPLTDVWEESNKSQASTRNTTPTVPRLAMSPYELPSHGEGPLDCISGHISARRMFAECYGELKGRRLAQGETCVLKKVGSYEDGMEYAAKIVHVVSES</sequence>
<evidence type="ECO:0000256" key="2">
    <source>
        <dbReference type="SAM" id="MobiDB-lite"/>
    </source>
</evidence>
<name>A0AAE0BN77_9CHLO</name>
<evidence type="ECO:0000313" key="3">
    <source>
        <dbReference type="EMBL" id="KAK3239088.1"/>
    </source>
</evidence>
<feature type="region of interest" description="Disordered" evidence="2">
    <location>
        <begin position="1"/>
        <end position="22"/>
    </location>
</feature>
<accession>A0AAE0BN77</accession>
<reference evidence="3 4" key="1">
    <citation type="journal article" date="2015" name="Genome Biol. Evol.">
        <title>Comparative Genomics of a Bacterivorous Green Alga Reveals Evolutionary Causalities and Consequences of Phago-Mixotrophic Mode of Nutrition.</title>
        <authorList>
            <person name="Burns J.A."/>
            <person name="Paasch A."/>
            <person name="Narechania A."/>
            <person name="Kim E."/>
        </authorList>
    </citation>
    <scope>NUCLEOTIDE SEQUENCE [LARGE SCALE GENOMIC DNA]</scope>
    <source>
        <strain evidence="3 4">PLY_AMNH</strain>
    </source>
</reference>
<dbReference type="EMBL" id="LGRX02034027">
    <property type="protein sequence ID" value="KAK3239088.1"/>
    <property type="molecule type" value="Genomic_DNA"/>
</dbReference>